<dbReference type="NCBIfam" id="NF035944">
    <property type="entry name" value="PEPxxWA-CTERM"/>
    <property type="match status" value="1"/>
</dbReference>
<evidence type="ECO:0000259" key="3">
    <source>
        <dbReference type="Pfam" id="PF07589"/>
    </source>
</evidence>
<keyword evidence="1" id="KW-0472">Membrane</keyword>
<dbReference type="NCBIfam" id="TIGR02595">
    <property type="entry name" value="PEP_CTERM"/>
    <property type="match status" value="1"/>
</dbReference>
<dbReference type="OrthoDB" id="223957at2"/>
<protein>
    <recommendedName>
        <fullName evidence="3">Ice-binding protein C-terminal domain-containing protein</fullName>
    </recommendedName>
</protein>
<keyword evidence="1" id="KW-1133">Transmembrane helix</keyword>
<feature type="signal peptide" evidence="2">
    <location>
        <begin position="1"/>
        <end position="21"/>
    </location>
</feature>
<reference evidence="4 5" key="1">
    <citation type="submission" date="2015-04" db="EMBL/GenBank/DDBJ databases">
        <title>Whole genome shotgun sequence of Sphingomonas changbaiensis NBRC 104936.</title>
        <authorList>
            <person name="Katano-Makiyama Y."/>
            <person name="Hosoyama A."/>
            <person name="Hashimoto M."/>
            <person name="Noguchi M."/>
            <person name="Tsuchikane K."/>
            <person name="Ohji S."/>
            <person name="Yamazoe A."/>
            <person name="Ichikawa N."/>
            <person name="Kimura A."/>
            <person name="Fujita N."/>
        </authorList>
    </citation>
    <scope>NUCLEOTIDE SEQUENCE [LARGE SCALE GENOMIC DNA]</scope>
    <source>
        <strain evidence="4 5">NBRC 104936</strain>
    </source>
</reference>
<dbReference type="Pfam" id="PF07589">
    <property type="entry name" value="PEP-CTERM"/>
    <property type="match status" value="1"/>
</dbReference>
<accession>A0A0E9MPD9</accession>
<dbReference type="AlphaFoldDB" id="A0A0E9MPD9"/>
<evidence type="ECO:0000313" key="4">
    <source>
        <dbReference type="EMBL" id="GAO39404.1"/>
    </source>
</evidence>
<keyword evidence="1" id="KW-0812">Transmembrane</keyword>
<dbReference type="Proteomes" id="UP000033202">
    <property type="component" value="Unassembled WGS sequence"/>
</dbReference>
<dbReference type="NCBIfam" id="NF038122">
    <property type="entry name" value="metallo_LGF"/>
    <property type="match status" value="1"/>
</dbReference>
<feature type="transmembrane region" description="Helical" evidence="1">
    <location>
        <begin position="314"/>
        <end position="331"/>
    </location>
</feature>
<name>A0A0E9MPD9_9SPHN</name>
<gene>
    <name evidence="4" type="ORF">SCH01S_29_00920</name>
</gene>
<organism evidence="4 5">
    <name type="scientific">Sphingomonas changbaiensis NBRC 104936</name>
    <dbReference type="NCBI Taxonomy" id="1219043"/>
    <lineage>
        <taxon>Bacteria</taxon>
        <taxon>Pseudomonadati</taxon>
        <taxon>Pseudomonadota</taxon>
        <taxon>Alphaproteobacteria</taxon>
        <taxon>Sphingomonadales</taxon>
        <taxon>Sphingomonadaceae</taxon>
        <taxon>Sphingomonas</taxon>
    </lineage>
</organism>
<evidence type="ECO:0000256" key="2">
    <source>
        <dbReference type="SAM" id="SignalP"/>
    </source>
</evidence>
<keyword evidence="5" id="KW-1185">Reference proteome</keyword>
<evidence type="ECO:0000256" key="1">
    <source>
        <dbReference type="SAM" id="Phobius"/>
    </source>
</evidence>
<dbReference type="STRING" id="1219043.SCH01S_29_00920"/>
<feature type="domain" description="Ice-binding protein C-terminal" evidence="3">
    <location>
        <begin position="310"/>
        <end position="334"/>
    </location>
</feature>
<feature type="chain" id="PRO_5002429513" description="Ice-binding protein C-terminal domain-containing protein" evidence="2">
    <location>
        <begin position="22"/>
        <end position="342"/>
    </location>
</feature>
<comment type="caution">
    <text evidence="4">The sequence shown here is derived from an EMBL/GenBank/DDBJ whole genome shotgun (WGS) entry which is preliminary data.</text>
</comment>
<dbReference type="EMBL" id="BBWU01000029">
    <property type="protein sequence ID" value="GAO39404.1"/>
    <property type="molecule type" value="Genomic_DNA"/>
</dbReference>
<proteinExistence type="predicted"/>
<keyword evidence="2" id="KW-0732">Signal</keyword>
<evidence type="ECO:0000313" key="5">
    <source>
        <dbReference type="Proteomes" id="UP000033202"/>
    </source>
</evidence>
<dbReference type="InterPro" id="IPR013424">
    <property type="entry name" value="Ice-binding_C"/>
</dbReference>
<sequence>MRVSLLAASATAVLVSAPASALVIRPIYDSSITSLSNSAQIQSAFNTIANDYAKSFVSPVTVNVGVSWGKVAGSPLPSTAVGASSNNLYGYFNYSQVKSYLTRASQSNPSDTSLATALRSMPASLTSGPTNFAITSANAKALGIVSGTQSSPDAYIGFAGSPSGYAFTPSQTTASVYDFQAVAAHELAEVLGRISGVDNGSWRSPLDLFRYSAPGVLSYNYNQASYFSIDGGRTRLATFNNSSTGGDRGDWLTTSATHDVSDAFISKGQRKNLTAVDLTALDVLGWGGSNLGNSGASAQTPAFYLISGPAVPEPATWAMMLGGFGLLGMAVRRRKRANVTFA</sequence>